<feature type="compositionally biased region" description="Basic and acidic residues" evidence="2">
    <location>
        <begin position="108"/>
        <end position="125"/>
    </location>
</feature>
<dbReference type="PANTHER" id="PTHR11360:SF303">
    <property type="entry name" value="MAJOR FACILITATOR SUPERFAMILY (MFS) PROFILE DOMAIN-CONTAINING PROTEIN"/>
    <property type="match status" value="1"/>
</dbReference>
<feature type="transmembrane region" description="Helical" evidence="3">
    <location>
        <begin position="702"/>
        <end position="727"/>
    </location>
</feature>
<feature type="compositionally biased region" description="Basic and acidic residues" evidence="2">
    <location>
        <begin position="28"/>
        <end position="38"/>
    </location>
</feature>
<feature type="compositionally biased region" description="Basic and acidic residues" evidence="2">
    <location>
        <begin position="47"/>
        <end position="59"/>
    </location>
</feature>
<dbReference type="OMA" id="IMCISAV"/>
<feature type="domain" description="Major facilitator superfamily (MFS) profile" evidence="4">
    <location>
        <begin position="339"/>
        <end position="725"/>
    </location>
</feature>
<feature type="compositionally biased region" description="Polar residues" evidence="2">
    <location>
        <begin position="177"/>
        <end position="191"/>
    </location>
</feature>
<comment type="subcellular location">
    <subcellularLocation>
        <location evidence="1">Membrane</location>
        <topology evidence="1">Multi-pass membrane protein</topology>
    </subcellularLocation>
</comment>
<evidence type="ECO:0000256" key="1">
    <source>
        <dbReference type="ARBA" id="ARBA00004141"/>
    </source>
</evidence>
<gene>
    <name evidence="5" type="ORF">LOTGIDRAFT_162240</name>
</gene>
<feature type="transmembrane region" description="Helical" evidence="3">
    <location>
        <begin position="666"/>
        <end position="690"/>
    </location>
</feature>
<evidence type="ECO:0000256" key="3">
    <source>
        <dbReference type="SAM" id="Phobius"/>
    </source>
</evidence>
<keyword evidence="3" id="KW-0472">Membrane</keyword>
<feature type="transmembrane region" description="Helical" evidence="3">
    <location>
        <begin position="431"/>
        <end position="453"/>
    </location>
</feature>
<feature type="transmembrane region" description="Helical" evidence="3">
    <location>
        <begin position="548"/>
        <end position="570"/>
    </location>
</feature>
<dbReference type="InterPro" id="IPR036259">
    <property type="entry name" value="MFS_trans_sf"/>
</dbReference>
<feature type="transmembrane region" description="Helical" evidence="3">
    <location>
        <begin position="465"/>
        <end position="485"/>
    </location>
</feature>
<feature type="transmembrane region" description="Helical" evidence="3">
    <location>
        <begin position="407"/>
        <end position="425"/>
    </location>
</feature>
<feature type="compositionally biased region" description="Basic and acidic residues" evidence="2">
    <location>
        <begin position="145"/>
        <end position="155"/>
    </location>
</feature>
<evidence type="ECO:0000256" key="2">
    <source>
        <dbReference type="SAM" id="MobiDB-lite"/>
    </source>
</evidence>
<proteinExistence type="predicted"/>
<reference evidence="5 6" key="1">
    <citation type="journal article" date="2013" name="Nature">
        <title>Insights into bilaterian evolution from three spiralian genomes.</title>
        <authorList>
            <person name="Simakov O."/>
            <person name="Marletaz F."/>
            <person name="Cho S.J."/>
            <person name="Edsinger-Gonzales E."/>
            <person name="Havlak P."/>
            <person name="Hellsten U."/>
            <person name="Kuo D.H."/>
            <person name="Larsson T."/>
            <person name="Lv J."/>
            <person name="Arendt D."/>
            <person name="Savage R."/>
            <person name="Osoegawa K."/>
            <person name="de Jong P."/>
            <person name="Grimwood J."/>
            <person name="Chapman J.A."/>
            <person name="Shapiro H."/>
            <person name="Aerts A."/>
            <person name="Otillar R.P."/>
            <person name="Terry A.Y."/>
            <person name="Boore J.L."/>
            <person name="Grigoriev I.V."/>
            <person name="Lindberg D.R."/>
            <person name="Seaver E.C."/>
            <person name="Weisblat D.A."/>
            <person name="Putnam N.H."/>
            <person name="Rokhsar D.S."/>
        </authorList>
    </citation>
    <scope>NUCLEOTIDE SEQUENCE [LARGE SCALE GENOMIC DNA]</scope>
</reference>
<dbReference type="Gene3D" id="1.20.1250.20">
    <property type="entry name" value="MFS general substrate transporter like domains"/>
    <property type="match status" value="1"/>
</dbReference>
<feature type="region of interest" description="Disordered" evidence="2">
    <location>
        <begin position="1"/>
        <end position="208"/>
    </location>
</feature>
<dbReference type="PROSITE" id="PS50850">
    <property type="entry name" value="MFS"/>
    <property type="match status" value="1"/>
</dbReference>
<sequence>MAKPNFIFEFPRKDHSKSKVSKNGDASDSLKKDVKSEIRISYNDSGKAVEHTKDVEEKCIQNTTEEDELSNNSSIKDDAEGESAQNNLQNDSVDEQMVIEQAFSQITHDYRSDEVIEEEVPRNDKGQSQLTHTRPQEPNNSTDSDSIHGNEESFQKEISIYDSNPPIEKFVEDEDTSILQQSHSPDNSQGAKNEEMPESDQLQTKDDSCQTDQAMDFAETGHINHERKELNTYTGTEPSTFLESLTDVHHKVITLEIEAPHHSAVDGVDNLAFQDDTSTVSGDVKRRKSVGFLESGDESDTLGYDEEKKISKRRKSIRYSIYDILQRPNESSSRKKIGRFLVTVAAAINMYFNMGICFSLGTFLPSWLEEFQETRSKTALIQSFTIGMIFGSGIIVGVLVDRYGVRLATFCGSVMASIGLLGAVFCPNTVSLMVSLGFLTGLGSSFVQLGSGVTISLTYKNSASVGLGLITAGGGLGGSTMPYIMKSLIEYYGWRGAFFILSGLALQTVVSSLLMTSFMEQAVGGRRAAKREPIAWKTKIKTICRPKFVLNILATMTGFGAMNGFVFIIFDYADKNDGNGVFYLFLATVLSTASRLAFGVINMFSFVNSSALMAIAVIGGGASILLLSISESYAFTLFLICIFGICYGGLIGIYGVVVLDLVGRETFALAIGLGSTFNGTASTLGGYFFGLLYDITKTYSRALVIMGSIPVVAGLVPITIVLNDVIYRLVSGIMRKSSP</sequence>
<dbReference type="EMBL" id="KB202014">
    <property type="protein sequence ID" value="ESO92759.1"/>
    <property type="molecule type" value="Genomic_DNA"/>
</dbReference>
<keyword evidence="6" id="KW-1185">Reference proteome</keyword>
<dbReference type="GO" id="GO:0016020">
    <property type="term" value="C:membrane"/>
    <property type="evidence" value="ECO:0007669"/>
    <property type="project" value="UniProtKB-SubCell"/>
</dbReference>
<dbReference type="AlphaFoldDB" id="V4BUJ5"/>
<accession>V4BUJ5</accession>
<dbReference type="Pfam" id="PF07690">
    <property type="entry name" value="MFS_1"/>
    <property type="match status" value="1"/>
</dbReference>
<feature type="transmembrane region" description="Helical" evidence="3">
    <location>
        <begin position="635"/>
        <end position="659"/>
    </location>
</feature>
<dbReference type="PANTHER" id="PTHR11360">
    <property type="entry name" value="MONOCARBOXYLATE TRANSPORTER"/>
    <property type="match status" value="1"/>
</dbReference>
<dbReference type="Proteomes" id="UP000030746">
    <property type="component" value="Unassembled WGS sequence"/>
</dbReference>
<feature type="transmembrane region" description="Helical" evidence="3">
    <location>
        <begin position="611"/>
        <end position="629"/>
    </location>
</feature>
<dbReference type="InterPro" id="IPR020846">
    <property type="entry name" value="MFS_dom"/>
</dbReference>
<dbReference type="CDD" id="cd17352">
    <property type="entry name" value="MFS_MCT_SLC16"/>
    <property type="match status" value="1"/>
</dbReference>
<feature type="transmembrane region" description="Helical" evidence="3">
    <location>
        <begin position="380"/>
        <end position="400"/>
    </location>
</feature>
<feature type="transmembrane region" description="Helical" evidence="3">
    <location>
        <begin position="340"/>
        <end position="368"/>
    </location>
</feature>
<feature type="transmembrane region" description="Helical" evidence="3">
    <location>
        <begin position="582"/>
        <end position="604"/>
    </location>
</feature>
<evidence type="ECO:0000313" key="6">
    <source>
        <dbReference type="Proteomes" id="UP000030746"/>
    </source>
</evidence>
<dbReference type="HOGENOM" id="CLU_375654_0_0_1"/>
<dbReference type="InterPro" id="IPR011701">
    <property type="entry name" value="MFS"/>
</dbReference>
<dbReference type="SUPFAM" id="SSF103473">
    <property type="entry name" value="MFS general substrate transporter"/>
    <property type="match status" value="1"/>
</dbReference>
<feature type="transmembrane region" description="Helical" evidence="3">
    <location>
        <begin position="497"/>
        <end position="518"/>
    </location>
</feature>
<evidence type="ECO:0000313" key="5">
    <source>
        <dbReference type="EMBL" id="ESO92759.1"/>
    </source>
</evidence>
<feature type="compositionally biased region" description="Polar residues" evidence="2">
    <location>
        <begin position="126"/>
        <end position="144"/>
    </location>
</feature>
<dbReference type="RefSeq" id="XP_009056448.1">
    <property type="nucleotide sequence ID" value="XM_009058200.1"/>
</dbReference>
<evidence type="ECO:0000259" key="4">
    <source>
        <dbReference type="PROSITE" id="PS50850"/>
    </source>
</evidence>
<dbReference type="KEGG" id="lgi:LOTGIDRAFT_162240"/>
<dbReference type="GO" id="GO:0008028">
    <property type="term" value="F:monocarboxylic acid transmembrane transporter activity"/>
    <property type="evidence" value="ECO:0007669"/>
    <property type="project" value="TreeGrafter"/>
</dbReference>
<dbReference type="GeneID" id="20238951"/>
<protein>
    <recommendedName>
        <fullName evidence="4">Major facilitator superfamily (MFS) profile domain-containing protein</fullName>
    </recommendedName>
</protein>
<name>V4BUJ5_LOTGI</name>
<dbReference type="OrthoDB" id="6499973at2759"/>
<keyword evidence="3" id="KW-1133">Transmembrane helix</keyword>
<dbReference type="CTD" id="20238951"/>
<keyword evidence="3" id="KW-0812">Transmembrane</keyword>
<dbReference type="InterPro" id="IPR050327">
    <property type="entry name" value="Proton-linked_MCT"/>
</dbReference>
<organism evidence="5 6">
    <name type="scientific">Lottia gigantea</name>
    <name type="common">Giant owl limpet</name>
    <dbReference type="NCBI Taxonomy" id="225164"/>
    <lineage>
        <taxon>Eukaryota</taxon>
        <taxon>Metazoa</taxon>
        <taxon>Spiralia</taxon>
        <taxon>Lophotrochozoa</taxon>
        <taxon>Mollusca</taxon>
        <taxon>Gastropoda</taxon>
        <taxon>Patellogastropoda</taxon>
        <taxon>Lottioidea</taxon>
        <taxon>Lottiidae</taxon>
        <taxon>Lottia</taxon>
    </lineage>
</organism>